<comment type="caution">
    <text evidence="1">The sequence shown here is derived from an EMBL/GenBank/DDBJ whole genome shotgun (WGS) entry which is preliminary data.</text>
</comment>
<gene>
    <name evidence="1" type="ORF">NDU88_004505</name>
</gene>
<dbReference type="AlphaFoldDB" id="A0AAV7QEN3"/>
<protein>
    <submittedName>
        <fullName evidence="1">Uncharacterized protein</fullName>
    </submittedName>
</protein>
<sequence>MDFTFCLIGPHFGTRQLTTPQPPWEREMGWDGESLIFNICNGVRCGEAGVEPICHVGEGERSCPEQRQNDPAEDARLRCVSGERAPIPEEDVGLGGSNKERLIGGVLGVMTEG</sequence>
<name>A0AAV7QEN3_PLEWA</name>
<evidence type="ECO:0000313" key="1">
    <source>
        <dbReference type="EMBL" id="KAJ1138114.1"/>
    </source>
</evidence>
<keyword evidence="2" id="KW-1185">Reference proteome</keyword>
<reference evidence="1" key="1">
    <citation type="journal article" date="2022" name="bioRxiv">
        <title>Sequencing and chromosome-scale assembly of the giantPleurodeles waltlgenome.</title>
        <authorList>
            <person name="Brown T."/>
            <person name="Elewa A."/>
            <person name="Iarovenko S."/>
            <person name="Subramanian E."/>
            <person name="Araus A.J."/>
            <person name="Petzold A."/>
            <person name="Susuki M."/>
            <person name="Suzuki K.-i.T."/>
            <person name="Hayashi T."/>
            <person name="Toyoda A."/>
            <person name="Oliveira C."/>
            <person name="Osipova E."/>
            <person name="Leigh N.D."/>
            <person name="Simon A."/>
            <person name="Yun M.H."/>
        </authorList>
    </citation>
    <scope>NUCLEOTIDE SEQUENCE</scope>
    <source>
        <strain evidence="1">20211129_DDA</strain>
        <tissue evidence="1">Liver</tissue>
    </source>
</reference>
<accession>A0AAV7QEN3</accession>
<organism evidence="1 2">
    <name type="scientific">Pleurodeles waltl</name>
    <name type="common">Iberian ribbed newt</name>
    <dbReference type="NCBI Taxonomy" id="8319"/>
    <lineage>
        <taxon>Eukaryota</taxon>
        <taxon>Metazoa</taxon>
        <taxon>Chordata</taxon>
        <taxon>Craniata</taxon>
        <taxon>Vertebrata</taxon>
        <taxon>Euteleostomi</taxon>
        <taxon>Amphibia</taxon>
        <taxon>Batrachia</taxon>
        <taxon>Caudata</taxon>
        <taxon>Salamandroidea</taxon>
        <taxon>Salamandridae</taxon>
        <taxon>Pleurodelinae</taxon>
        <taxon>Pleurodeles</taxon>
    </lineage>
</organism>
<evidence type="ECO:0000313" key="2">
    <source>
        <dbReference type="Proteomes" id="UP001066276"/>
    </source>
</evidence>
<dbReference type="EMBL" id="JANPWB010000010">
    <property type="protein sequence ID" value="KAJ1138114.1"/>
    <property type="molecule type" value="Genomic_DNA"/>
</dbReference>
<proteinExistence type="predicted"/>
<dbReference type="Proteomes" id="UP001066276">
    <property type="component" value="Chromosome 6"/>
</dbReference>